<keyword evidence="5" id="KW-1185">Reference proteome</keyword>
<evidence type="ECO:0000313" key="4">
    <source>
        <dbReference type="EMBL" id="KAK0408246.1"/>
    </source>
</evidence>
<dbReference type="PRINTS" id="PR00700">
    <property type="entry name" value="PRTYPHPHTASE"/>
</dbReference>
<comment type="caution">
    <text evidence="4">The sequence shown here is derived from an EMBL/GenBank/DDBJ whole genome shotgun (WGS) entry which is preliminary data.</text>
</comment>
<dbReference type="Proteomes" id="UP001175271">
    <property type="component" value="Unassembled WGS sequence"/>
</dbReference>
<dbReference type="SUPFAM" id="SSF52799">
    <property type="entry name" value="(Phosphotyrosine protein) phosphatases II"/>
    <property type="match status" value="1"/>
</dbReference>
<dbReference type="InterPro" id="IPR000387">
    <property type="entry name" value="Tyr_Pase_dom"/>
</dbReference>
<dbReference type="InterPro" id="IPR003595">
    <property type="entry name" value="Tyr_Pase_cat"/>
</dbReference>
<dbReference type="InterPro" id="IPR052782">
    <property type="entry name" value="Oocyte-zygote_transition_reg"/>
</dbReference>
<evidence type="ECO:0008006" key="6">
    <source>
        <dbReference type="Google" id="ProtNLM"/>
    </source>
</evidence>
<dbReference type="Pfam" id="PF00102">
    <property type="entry name" value="Y_phosphatase"/>
    <property type="match status" value="1"/>
</dbReference>
<organism evidence="4 5">
    <name type="scientific">Steinernema hermaphroditum</name>
    <dbReference type="NCBI Taxonomy" id="289476"/>
    <lineage>
        <taxon>Eukaryota</taxon>
        <taxon>Metazoa</taxon>
        <taxon>Ecdysozoa</taxon>
        <taxon>Nematoda</taxon>
        <taxon>Chromadorea</taxon>
        <taxon>Rhabditida</taxon>
        <taxon>Tylenchina</taxon>
        <taxon>Panagrolaimomorpha</taxon>
        <taxon>Strongyloidoidea</taxon>
        <taxon>Steinernematidae</taxon>
        <taxon>Steinernema</taxon>
    </lineage>
</organism>
<dbReference type="AlphaFoldDB" id="A0AA39HLT2"/>
<dbReference type="InterPro" id="IPR000242">
    <property type="entry name" value="PTP_cat"/>
</dbReference>
<sequence length="398" mass="44888">MSRRRTRTENLTPNRDKLKKTGPKKNAIFTKKPKEIRTIVTDDPPPPPGEPNFSETQPESSHAELKMIDLQPNERTKIVMRRFIQATMARGVQKILQEYQELKSLENTAKMKSEVCAKNPDKNRYKDMVCLDKTRVVLRWPPGNKSDYIHANWVRGLPETPKDFICTQGPTAATRDDFWRMVWQEKCAVIIMLCSVVEEGKIKCDQYWPAKVGEKVTAQGLTITNVSVEQIGNDMVYTQLNVTSSVRDGGKQEHTLNHVQWTGWPDKGVPTTSTGALKLIIRTQHLQPAIVHCSAGVGRTGTVVALESCIRVLDTGNELSIYNVVRLLRAKRFNGCQTDLQYLYLHRAVLAFILSKNVVTADEIASFIYEYDAVLEQRANAKTPEGGTPVKTSPLPKK</sequence>
<evidence type="ECO:0000259" key="2">
    <source>
        <dbReference type="PROSITE" id="PS50055"/>
    </source>
</evidence>
<dbReference type="SMART" id="SM00194">
    <property type="entry name" value="PTPc"/>
    <property type="match status" value="1"/>
</dbReference>
<feature type="domain" description="Tyrosine specific protein phosphatases" evidence="3">
    <location>
        <begin position="288"/>
        <end position="343"/>
    </location>
</feature>
<dbReference type="GO" id="GO:0004725">
    <property type="term" value="F:protein tyrosine phosphatase activity"/>
    <property type="evidence" value="ECO:0007669"/>
    <property type="project" value="InterPro"/>
</dbReference>
<dbReference type="PROSITE" id="PS50056">
    <property type="entry name" value="TYR_PHOSPHATASE_2"/>
    <property type="match status" value="1"/>
</dbReference>
<feature type="region of interest" description="Disordered" evidence="1">
    <location>
        <begin position="1"/>
        <end position="63"/>
    </location>
</feature>
<proteinExistence type="predicted"/>
<feature type="domain" description="Tyrosine-protein phosphatase" evidence="2">
    <location>
        <begin position="95"/>
        <end position="352"/>
    </location>
</feature>
<dbReference type="InterPro" id="IPR016130">
    <property type="entry name" value="Tyr_Pase_AS"/>
</dbReference>
<dbReference type="PANTHER" id="PTHR46163:SF2">
    <property type="entry name" value="PROTEIN-TYROSINE PHOSPHATASE"/>
    <property type="match status" value="1"/>
</dbReference>
<gene>
    <name evidence="4" type="ORF">QR680_003854</name>
</gene>
<dbReference type="CDD" id="cd00047">
    <property type="entry name" value="PTPc"/>
    <property type="match status" value="1"/>
</dbReference>
<reference evidence="4" key="1">
    <citation type="submission" date="2023-06" db="EMBL/GenBank/DDBJ databases">
        <title>Genomic analysis of the entomopathogenic nematode Steinernema hermaphroditum.</title>
        <authorList>
            <person name="Schwarz E.M."/>
            <person name="Heppert J.K."/>
            <person name="Baniya A."/>
            <person name="Schwartz H.T."/>
            <person name="Tan C.-H."/>
            <person name="Antoshechkin I."/>
            <person name="Sternberg P.W."/>
            <person name="Goodrich-Blair H."/>
            <person name="Dillman A.R."/>
        </authorList>
    </citation>
    <scope>NUCLEOTIDE SEQUENCE</scope>
    <source>
        <strain evidence="4">PS9179</strain>
        <tissue evidence="4">Whole animal</tissue>
    </source>
</reference>
<dbReference type="PANTHER" id="PTHR46163">
    <property type="entry name" value="TYROSINE-PROTEIN PHOSPHATASE-RELATED"/>
    <property type="match status" value="1"/>
</dbReference>
<dbReference type="PROSITE" id="PS50055">
    <property type="entry name" value="TYR_PHOSPHATASE_PTP"/>
    <property type="match status" value="1"/>
</dbReference>
<accession>A0AA39HLT2</accession>
<evidence type="ECO:0000313" key="5">
    <source>
        <dbReference type="Proteomes" id="UP001175271"/>
    </source>
</evidence>
<name>A0AA39HLT2_9BILA</name>
<dbReference type="SMART" id="SM00404">
    <property type="entry name" value="PTPc_motif"/>
    <property type="match status" value="1"/>
</dbReference>
<dbReference type="PROSITE" id="PS00383">
    <property type="entry name" value="TYR_PHOSPHATASE_1"/>
    <property type="match status" value="1"/>
</dbReference>
<protein>
    <recommendedName>
        <fullName evidence="6">Tyrosine-protein phosphatase domain-containing protein</fullName>
    </recommendedName>
</protein>
<evidence type="ECO:0000259" key="3">
    <source>
        <dbReference type="PROSITE" id="PS50056"/>
    </source>
</evidence>
<dbReference type="EMBL" id="JAUCMV010000003">
    <property type="protein sequence ID" value="KAK0408246.1"/>
    <property type="molecule type" value="Genomic_DNA"/>
</dbReference>
<dbReference type="Gene3D" id="3.90.190.10">
    <property type="entry name" value="Protein tyrosine phosphatase superfamily"/>
    <property type="match status" value="1"/>
</dbReference>
<dbReference type="InterPro" id="IPR029021">
    <property type="entry name" value="Prot-tyrosine_phosphatase-like"/>
</dbReference>
<evidence type="ECO:0000256" key="1">
    <source>
        <dbReference type="SAM" id="MobiDB-lite"/>
    </source>
</evidence>